<dbReference type="PROSITE" id="PS51257">
    <property type="entry name" value="PROKAR_LIPOPROTEIN"/>
    <property type="match status" value="1"/>
</dbReference>
<sequence length="271" mass="29180">MKFAFALVTIMPLASLILACSPAPGPQQRSVEEVIAARSIEGEYVVTFVNEAVPLINIEDHEPTITIDAERIHFQSQCIYHDWAYERDAERLQTRPWTYPESGGVVGMCARGLSAGETAIIEAVGGADTIRFVPRGLWLTGDGGTLQMRFVPSDDQLAARDVDLTGSWNAQALDGSDLPVGIDLEASFDAIWWEPGCAGQGISYTIQGERFSAPEPGNPGMVCDIGFPPELTAIWSAMSEADTIEQTVNNGVLISGNGRSVLLAPNRGEAR</sequence>
<dbReference type="AlphaFoldDB" id="A0A0H0XXC4"/>
<feature type="chain" id="PRO_5002589272" description="DUF306 domain-containing protein" evidence="1">
    <location>
        <begin position="20"/>
        <end position="271"/>
    </location>
</feature>
<gene>
    <name evidence="2" type="ORF">AAV99_05425</name>
</gene>
<dbReference type="PATRIC" id="fig|874156.12.peg.1126"/>
<comment type="caution">
    <text evidence="2">The sequence shown here is derived from an EMBL/GenBank/DDBJ whole genome shotgun (WGS) entry which is preliminary data.</text>
</comment>
<organism evidence="2 3">
    <name type="scientific">Aurantiacibacter marinus</name>
    <dbReference type="NCBI Taxonomy" id="874156"/>
    <lineage>
        <taxon>Bacteria</taxon>
        <taxon>Pseudomonadati</taxon>
        <taxon>Pseudomonadota</taxon>
        <taxon>Alphaproteobacteria</taxon>
        <taxon>Sphingomonadales</taxon>
        <taxon>Erythrobacteraceae</taxon>
        <taxon>Aurantiacibacter</taxon>
    </lineage>
</organism>
<proteinExistence type="predicted"/>
<keyword evidence="3" id="KW-1185">Reference proteome</keyword>
<feature type="signal peptide" evidence="1">
    <location>
        <begin position="1"/>
        <end position="19"/>
    </location>
</feature>
<evidence type="ECO:0008006" key="4">
    <source>
        <dbReference type="Google" id="ProtNLM"/>
    </source>
</evidence>
<protein>
    <recommendedName>
        <fullName evidence="4">DUF306 domain-containing protein</fullName>
    </recommendedName>
</protein>
<accession>A0A0H0XXC4</accession>
<keyword evidence="1" id="KW-0732">Signal</keyword>
<dbReference type="OrthoDB" id="7432862at2"/>
<evidence type="ECO:0000256" key="1">
    <source>
        <dbReference type="SAM" id="SignalP"/>
    </source>
</evidence>
<dbReference type="Proteomes" id="UP000053455">
    <property type="component" value="Unassembled WGS sequence"/>
</dbReference>
<name>A0A0H0XXC4_9SPHN</name>
<dbReference type="RefSeq" id="WP_047092804.1">
    <property type="nucleotide sequence ID" value="NZ_LBHU01000001.1"/>
</dbReference>
<dbReference type="EMBL" id="LBHU01000001">
    <property type="protein sequence ID" value="KLI64935.1"/>
    <property type="molecule type" value="Genomic_DNA"/>
</dbReference>
<reference evidence="2 3" key="1">
    <citation type="submission" date="2015-04" db="EMBL/GenBank/DDBJ databases">
        <title>The draft genome sequence of Erythrobacter marinus HWDM-33.</title>
        <authorList>
            <person name="Zhuang L."/>
            <person name="Liu Y."/>
            <person name="Shao Z."/>
        </authorList>
    </citation>
    <scope>NUCLEOTIDE SEQUENCE [LARGE SCALE GENOMIC DNA]</scope>
    <source>
        <strain evidence="2 3">HWDM-33</strain>
    </source>
</reference>
<evidence type="ECO:0000313" key="2">
    <source>
        <dbReference type="EMBL" id="KLI64935.1"/>
    </source>
</evidence>
<evidence type="ECO:0000313" key="3">
    <source>
        <dbReference type="Proteomes" id="UP000053455"/>
    </source>
</evidence>
<dbReference type="STRING" id="874156.GCA_001021555_00190"/>